<sequence>MEYETNGGDHAAPAAQEAAPPAHPDKQHHDAYANGGYGG</sequence>
<feature type="region of interest" description="Disordered" evidence="1">
    <location>
        <begin position="1"/>
        <end position="39"/>
    </location>
</feature>
<protein>
    <submittedName>
        <fullName evidence="2">Uncharacterized protein</fullName>
    </submittedName>
</protein>
<evidence type="ECO:0000256" key="1">
    <source>
        <dbReference type="SAM" id="MobiDB-lite"/>
    </source>
</evidence>
<evidence type="ECO:0000313" key="2">
    <source>
        <dbReference type="EMBL" id="VDM84709.1"/>
    </source>
</evidence>
<proteinExistence type="predicted"/>
<organism evidence="2 3">
    <name type="scientific">Strongylus vulgaris</name>
    <name type="common">Blood worm</name>
    <dbReference type="NCBI Taxonomy" id="40348"/>
    <lineage>
        <taxon>Eukaryota</taxon>
        <taxon>Metazoa</taxon>
        <taxon>Ecdysozoa</taxon>
        <taxon>Nematoda</taxon>
        <taxon>Chromadorea</taxon>
        <taxon>Rhabditida</taxon>
        <taxon>Rhabditina</taxon>
        <taxon>Rhabditomorpha</taxon>
        <taxon>Strongyloidea</taxon>
        <taxon>Strongylidae</taxon>
        <taxon>Strongylus</taxon>
    </lineage>
</organism>
<name>A0A3P7JXU4_STRVU</name>
<evidence type="ECO:0000313" key="3">
    <source>
        <dbReference type="Proteomes" id="UP000270094"/>
    </source>
</evidence>
<dbReference type="EMBL" id="UYYB01132479">
    <property type="protein sequence ID" value="VDM84709.1"/>
    <property type="molecule type" value="Genomic_DNA"/>
</dbReference>
<dbReference type="Proteomes" id="UP000270094">
    <property type="component" value="Unassembled WGS sequence"/>
</dbReference>
<feature type="compositionally biased region" description="Low complexity" evidence="1">
    <location>
        <begin position="11"/>
        <end position="20"/>
    </location>
</feature>
<reference evidence="2 3" key="1">
    <citation type="submission" date="2018-11" db="EMBL/GenBank/DDBJ databases">
        <authorList>
            <consortium name="Pathogen Informatics"/>
        </authorList>
    </citation>
    <scope>NUCLEOTIDE SEQUENCE [LARGE SCALE GENOMIC DNA]</scope>
</reference>
<keyword evidence="3" id="KW-1185">Reference proteome</keyword>
<gene>
    <name evidence="2" type="ORF">SVUK_LOCUS19707</name>
</gene>
<dbReference type="AlphaFoldDB" id="A0A3P7JXU4"/>
<accession>A0A3P7JXU4</accession>